<dbReference type="EMBL" id="JBHRTK010000012">
    <property type="protein sequence ID" value="MFC3206863.1"/>
    <property type="molecule type" value="Genomic_DNA"/>
</dbReference>
<protein>
    <submittedName>
        <fullName evidence="1">Helix-turn-helix domain-containing protein</fullName>
    </submittedName>
</protein>
<evidence type="ECO:0000313" key="2">
    <source>
        <dbReference type="Proteomes" id="UP001595583"/>
    </source>
</evidence>
<dbReference type="CDD" id="cd00093">
    <property type="entry name" value="HTH_XRE"/>
    <property type="match status" value="1"/>
</dbReference>
<keyword evidence="2" id="KW-1185">Reference proteome</keyword>
<name>A0ABV7KBI3_9HYPH</name>
<dbReference type="Proteomes" id="UP001595583">
    <property type="component" value="Unassembled WGS sequence"/>
</dbReference>
<sequence length="69" mass="7851">MTNAEFRAIRLRLGFTQAGLAAFLGYSHSMRVSEFERALNPRPVPEHLARLMRAYDEGYRPADWPLSAA</sequence>
<proteinExistence type="predicted"/>
<dbReference type="SUPFAM" id="SSF47413">
    <property type="entry name" value="lambda repressor-like DNA-binding domains"/>
    <property type="match status" value="1"/>
</dbReference>
<dbReference type="Gene3D" id="1.10.260.40">
    <property type="entry name" value="lambda repressor-like DNA-binding domains"/>
    <property type="match status" value="1"/>
</dbReference>
<dbReference type="InterPro" id="IPR001387">
    <property type="entry name" value="Cro/C1-type_HTH"/>
</dbReference>
<organism evidence="1 2">
    <name type="scientific">Aquamicrobium soli</name>
    <dbReference type="NCBI Taxonomy" id="1811518"/>
    <lineage>
        <taxon>Bacteria</taxon>
        <taxon>Pseudomonadati</taxon>
        <taxon>Pseudomonadota</taxon>
        <taxon>Alphaproteobacteria</taxon>
        <taxon>Hyphomicrobiales</taxon>
        <taxon>Phyllobacteriaceae</taxon>
        <taxon>Aquamicrobium</taxon>
    </lineage>
</organism>
<evidence type="ECO:0000313" key="1">
    <source>
        <dbReference type="EMBL" id="MFC3206863.1"/>
    </source>
</evidence>
<comment type="caution">
    <text evidence="1">The sequence shown here is derived from an EMBL/GenBank/DDBJ whole genome shotgun (WGS) entry which is preliminary data.</text>
</comment>
<reference evidence="2" key="1">
    <citation type="journal article" date="2019" name="Int. J. Syst. Evol. Microbiol.">
        <title>The Global Catalogue of Microorganisms (GCM) 10K type strain sequencing project: providing services to taxonomists for standard genome sequencing and annotation.</title>
        <authorList>
            <consortium name="The Broad Institute Genomics Platform"/>
            <consortium name="The Broad Institute Genome Sequencing Center for Infectious Disease"/>
            <person name="Wu L."/>
            <person name="Ma J."/>
        </authorList>
    </citation>
    <scope>NUCLEOTIDE SEQUENCE [LARGE SCALE GENOMIC DNA]</scope>
    <source>
        <strain evidence="2">KCTC 52165</strain>
    </source>
</reference>
<dbReference type="Pfam" id="PF13560">
    <property type="entry name" value="HTH_31"/>
    <property type="match status" value="1"/>
</dbReference>
<gene>
    <name evidence="1" type="ORF">ACFOHJ_11620</name>
</gene>
<dbReference type="RefSeq" id="WP_378220666.1">
    <property type="nucleotide sequence ID" value="NZ_JBHRTK010000012.1"/>
</dbReference>
<dbReference type="InterPro" id="IPR010982">
    <property type="entry name" value="Lambda_DNA-bd_dom_sf"/>
</dbReference>
<accession>A0ABV7KBI3</accession>